<dbReference type="GeneTree" id="ENSGT00940000165023"/>
<dbReference type="Pfam" id="PF03372">
    <property type="entry name" value="Exo_endo_phos"/>
    <property type="match status" value="1"/>
</dbReference>
<accession>A0A8C5Q0C8</accession>
<protein>
    <recommendedName>
        <fullName evidence="2">Reverse transcriptase domain-containing protein</fullName>
    </recommendedName>
</protein>
<keyword evidence="1" id="KW-0812">Transmembrane</keyword>
<reference evidence="3" key="1">
    <citation type="submission" date="2025-08" db="UniProtKB">
        <authorList>
            <consortium name="Ensembl"/>
        </authorList>
    </citation>
    <scope>IDENTIFICATION</scope>
</reference>
<dbReference type="AlphaFoldDB" id="A0A8C5Q0C8"/>
<proteinExistence type="predicted"/>
<keyword evidence="1" id="KW-0472">Membrane</keyword>
<dbReference type="PANTHER" id="PTHR31635">
    <property type="entry name" value="REVERSE TRANSCRIPTASE DOMAIN-CONTAINING PROTEIN-RELATED"/>
    <property type="match status" value="1"/>
</dbReference>
<dbReference type="Gene3D" id="3.60.10.10">
    <property type="entry name" value="Endonuclease/exonuclease/phosphatase"/>
    <property type="match status" value="1"/>
</dbReference>
<dbReference type="SUPFAM" id="SSF56672">
    <property type="entry name" value="DNA/RNA polymerases"/>
    <property type="match status" value="1"/>
</dbReference>
<dbReference type="PANTHER" id="PTHR31635:SF196">
    <property type="entry name" value="REVERSE TRANSCRIPTASE DOMAIN-CONTAINING PROTEIN-RELATED"/>
    <property type="match status" value="1"/>
</dbReference>
<evidence type="ECO:0000313" key="4">
    <source>
        <dbReference type="Proteomes" id="UP000694569"/>
    </source>
</evidence>
<dbReference type="InterPro" id="IPR043502">
    <property type="entry name" value="DNA/RNA_pol_sf"/>
</dbReference>
<dbReference type="InterPro" id="IPR005135">
    <property type="entry name" value="Endo/exonuclease/phosphatase"/>
</dbReference>
<evidence type="ECO:0000259" key="2">
    <source>
        <dbReference type="PROSITE" id="PS50878"/>
    </source>
</evidence>
<feature type="domain" description="Reverse transcriptase" evidence="2">
    <location>
        <begin position="510"/>
        <end position="784"/>
    </location>
</feature>
<dbReference type="CDD" id="cd01650">
    <property type="entry name" value="RT_nLTR_like"/>
    <property type="match status" value="1"/>
</dbReference>
<dbReference type="InterPro" id="IPR000477">
    <property type="entry name" value="RT_dom"/>
</dbReference>
<dbReference type="Proteomes" id="UP000694569">
    <property type="component" value="Unplaced"/>
</dbReference>
<dbReference type="Pfam" id="PF00078">
    <property type="entry name" value="RVT_1"/>
    <property type="match status" value="1"/>
</dbReference>
<organism evidence="3 4">
    <name type="scientific">Leptobrachium leishanense</name>
    <name type="common">Leishan spiny toad</name>
    <dbReference type="NCBI Taxonomy" id="445787"/>
    <lineage>
        <taxon>Eukaryota</taxon>
        <taxon>Metazoa</taxon>
        <taxon>Chordata</taxon>
        <taxon>Craniata</taxon>
        <taxon>Vertebrata</taxon>
        <taxon>Euteleostomi</taxon>
        <taxon>Amphibia</taxon>
        <taxon>Batrachia</taxon>
        <taxon>Anura</taxon>
        <taxon>Pelobatoidea</taxon>
        <taxon>Megophryidae</taxon>
        <taxon>Leptobrachium</taxon>
    </lineage>
</organism>
<reference evidence="3" key="2">
    <citation type="submission" date="2025-09" db="UniProtKB">
        <authorList>
            <consortium name="Ensembl"/>
        </authorList>
    </citation>
    <scope>IDENTIFICATION</scope>
</reference>
<dbReference type="InterPro" id="IPR036691">
    <property type="entry name" value="Endo/exonu/phosph_ase_sf"/>
</dbReference>
<dbReference type="CDD" id="cd09076">
    <property type="entry name" value="L1-EN"/>
    <property type="match status" value="1"/>
</dbReference>
<feature type="transmembrane region" description="Helical" evidence="1">
    <location>
        <begin position="832"/>
        <end position="855"/>
    </location>
</feature>
<keyword evidence="1" id="KW-1133">Transmembrane helix</keyword>
<evidence type="ECO:0000313" key="3">
    <source>
        <dbReference type="Ensembl" id="ENSLLEP00000030069.1"/>
    </source>
</evidence>
<dbReference type="OrthoDB" id="9836372at2759"/>
<evidence type="ECO:0000256" key="1">
    <source>
        <dbReference type="SAM" id="Phobius"/>
    </source>
</evidence>
<dbReference type="PROSITE" id="PS50878">
    <property type="entry name" value="RT_POL"/>
    <property type="match status" value="1"/>
</dbReference>
<sequence length="897" mass="101496">MALPAGFSPRSLRFLTYNTKGLNIPEKRRRLFREARTLRASVLFLQETHFKRGSAPRLTHADYPTGYFSDFHGGKSRGVAILFSKEIPVTLEEVLADCEGRYLFVRCLIADTRYTLASIYLPNVKQHRSLADILRRLQGFAAGTLVVAGDFNVALDPRVDSSTGRSSVPASILRHMKRSLDSLQLVDVWRTFHAGERDYTYYSTVHASYSRLDYIYVQQKEVRLTEDSEILAQTWSDHSPLLAVLSSPLYRPSERQWRMNTSLLTDPTFVADVDGALTAYFTENETPDVSTATIWEAHKAVVRGICISRATALKRNRADTIQRLLSAIRDLELSHHTTASPSAYAILTTKRRELNDILDADLRFAASKAKCHFALYENKPGRLLARILRKRRTATYIAKLKLPDGSTTTRPDYMLQEFQRFYQELYNMDSEPGSGPTQAEIDAYLADKVVRSISPSRSSFLNDPITELEIQATLKGLQHGKSPGPDGLPAEYYKTFSSALVPRLQSLFAAVRDGEFFHNHTLAATISVICKPGKDRAEVRNYRPISLLNTDVKILAKILSARLAPLLPSLVHPDQVGFVPGREARDATTRALGAMGCAHASQTGLLLLSTDAEKAFDRVRWGFMLSVLRRIGIRERFLQWLTVLYRFPTARVRANGALSGNITIRNGTRQGCPLSPLLFALSLEPLLEAIRRNDDISGISGHITCHKVSAYADDLLFMVTRPTVSLPEITHTLRAYGEVARYKINQEKSEFLNVSLDSPTVRLIHSDYLFRFCARRMLYLGVWLAPTERQIYEANFLNILTTFRRDLSDWTTRMISWLGRIAVLKMNLLPRLLYLFSTLPIFIPLSFFSALRTILLRFIWLTGRPRVSFAVLCRQKDRGGLALPDPRKYFMPVIYPA</sequence>
<dbReference type="GO" id="GO:0003824">
    <property type="term" value="F:catalytic activity"/>
    <property type="evidence" value="ECO:0007669"/>
    <property type="project" value="InterPro"/>
</dbReference>
<dbReference type="Ensembl" id="ENSLLET00000031231.1">
    <property type="protein sequence ID" value="ENSLLEP00000030069.1"/>
    <property type="gene ID" value="ENSLLEG00000019071.1"/>
</dbReference>
<dbReference type="SUPFAM" id="SSF56219">
    <property type="entry name" value="DNase I-like"/>
    <property type="match status" value="1"/>
</dbReference>
<name>A0A8C5Q0C8_9ANUR</name>
<keyword evidence="4" id="KW-1185">Reference proteome</keyword>